<feature type="region of interest" description="Disordered" evidence="8">
    <location>
        <begin position="116"/>
        <end position="164"/>
    </location>
</feature>
<dbReference type="AlphaFoldDB" id="A0A0N7ZVY9"/>
<proteinExistence type="inferred from homology"/>
<dbReference type="PANTHER" id="PTHR15415:SF7">
    <property type="entry name" value="MICOS COMPLEX SUBUNIT MIC60"/>
    <property type="match status" value="1"/>
</dbReference>
<evidence type="ECO:0000256" key="4">
    <source>
        <dbReference type="ARBA" id="ARBA00022989"/>
    </source>
</evidence>
<evidence type="ECO:0000256" key="2">
    <source>
        <dbReference type="ARBA" id="ARBA00022692"/>
    </source>
</evidence>
<name>A0A0N7ZVY9_9CRUS</name>
<dbReference type="EMBL" id="GDIP01207224">
    <property type="protein sequence ID" value="JAJ16178.1"/>
    <property type="molecule type" value="Transcribed_RNA"/>
</dbReference>
<dbReference type="Pfam" id="PF09731">
    <property type="entry name" value="Mitofilin"/>
    <property type="match status" value="1"/>
</dbReference>
<keyword evidence="4" id="KW-1133">Transmembrane helix</keyword>
<reference evidence="9" key="1">
    <citation type="submission" date="2015-10" db="EMBL/GenBank/DDBJ databases">
        <title>Daphnia magna gene sets from two clonal populations assembled and annotated with EvidentialGene.</title>
        <authorList>
            <person name="Gilbert D."/>
            <person name="Podicheti R."/>
            <person name="Orsini L."/>
            <person name="Colbourne J."/>
            <person name="Pfrender M."/>
        </authorList>
    </citation>
    <scope>NUCLEOTIDE SEQUENCE</scope>
</reference>
<comment type="subunit">
    <text evidence="7">Component of the mitochondrial contact site and cristae organizing system (MICOS) complex.</text>
</comment>
<evidence type="ECO:0000256" key="7">
    <source>
        <dbReference type="RuleBase" id="RU363000"/>
    </source>
</evidence>
<dbReference type="OrthoDB" id="10261039at2759"/>
<dbReference type="PANTHER" id="PTHR15415">
    <property type="entry name" value="MITOFILIN"/>
    <property type="match status" value="1"/>
</dbReference>
<keyword evidence="6" id="KW-0472">Membrane</keyword>
<evidence type="ECO:0000313" key="9">
    <source>
        <dbReference type="EMBL" id="JAJ16177.1"/>
    </source>
</evidence>
<evidence type="ECO:0000256" key="5">
    <source>
        <dbReference type="ARBA" id="ARBA00023128"/>
    </source>
</evidence>
<feature type="compositionally biased region" description="Basic and acidic residues" evidence="8">
    <location>
        <begin position="145"/>
        <end position="164"/>
    </location>
</feature>
<comment type="similarity">
    <text evidence="1 7">Belongs to the MICOS complex subunit Mic60 family.</text>
</comment>
<dbReference type="GO" id="GO:0042407">
    <property type="term" value="P:cristae formation"/>
    <property type="evidence" value="ECO:0007669"/>
    <property type="project" value="TreeGrafter"/>
</dbReference>
<protein>
    <recommendedName>
        <fullName evidence="7">MICOS complex subunit MIC60</fullName>
    </recommendedName>
    <alternativeName>
        <fullName evidence="7">Mitofilin</fullName>
    </alternativeName>
</protein>
<comment type="subcellular location">
    <subcellularLocation>
        <location evidence="7">Mitochondrion inner membrane</location>
        <topology evidence="7">Single-pass membrane protein</topology>
    </subcellularLocation>
</comment>
<keyword evidence="5 7" id="KW-0496">Mitochondrion</keyword>
<accession>A0A0N7ZVY9</accession>
<keyword evidence="2 7" id="KW-0812">Transmembrane</keyword>
<evidence type="ECO:0000256" key="6">
    <source>
        <dbReference type="ARBA" id="ARBA00023136"/>
    </source>
</evidence>
<dbReference type="EMBL" id="GDIP01207225">
    <property type="protein sequence ID" value="JAJ16177.1"/>
    <property type="molecule type" value="Transcribed_RNA"/>
</dbReference>
<reference evidence="9" key="2">
    <citation type="submission" date="2015-10" db="EMBL/GenBank/DDBJ databases">
        <authorList>
            <person name="Gilbert D.G."/>
        </authorList>
    </citation>
    <scope>NUCLEOTIDE SEQUENCE</scope>
</reference>
<evidence type="ECO:0000256" key="3">
    <source>
        <dbReference type="ARBA" id="ARBA00022792"/>
    </source>
</evidence>
<dbReference type="GO" id="GO:0061617">
    <property type="term" value="C:MICOS complex"/>
    <property type="evidence" value="ECO:0007669"/>
    <property type="project" value="TreeGrafter"/>
</dbReference>
<comment type="function">
    <text evidence="7">Component of the MICOS complex, a large protein complex of the mitochondrial inner membrane that plays crucial roles in the maintenance of crista junctions, inner membrane architecture, and formation of contact sites to the outer membrane.</text>
</comment>
<keyword evidence="3 7" id="KW-0999">Mitochondrion inner membrane</keyword>
<evidence type="ECO:0000256" key="8">
    <source>
        <dbReference type="SAM" id="MobiDB-lite"/>
    </source>
</evidence>
<evidence type="ECO:0000256" key="1">
    <source>
        <dbReference type="ARBA" id="ARBA00010877"/>
    </source>
</evidence>
<dbReference type="InterPro" id="IPR019133">
    <property type="entry name" value="MIC60"/>
</dbReference>
<sequence length="734" mass="82342">MWKAPVRICSQSKVSLQNGRHIIRRNINSRKSNQISGNKFLTIAGTAVLATVGGSVALAKTSDGFRKFSEKNIPGSSFLYNLLLGPPVSHIPVFTPPVRSLEDGLLKKKLEREASKKTDDVVAVTPTDDLVESPKSSVDSTPLDVTEKPIDDEKNENPIKEDPVGLDNEVKLEENAEVVNDSGSDSSVTEVTNVQETAAVNLSEMSSAEFETLLKELHAKASEAVKQAVDAQDIAAASIKKHVDLVFKSLEKIYEPGQTQENVWEPVFVATQDKNEAVHVAESRAHEARLAVAQLKEAVAHGLKNDQSIQTPDLITFDESVARALYSLETAKARVDAAQSEAKVMDEYRELVDTARHNLQMELSAIRPDLSPNLKTEGTKLGEEEVNILMAHAYWKIITLQKELAKQQSREQQRLKGALDMQRKEDFSILESRLRVELERQYYELKAKYNQDISFHEKTLSDQFTQQLKFQAAAYTDHLNDSLKTQYLELKRTFEAERELDIAKLAALHHEDLAKLHGMGKGIQDAIHDRAEKDRISRQVRELWIAAQSMMDSLRSNATVHLPWNEQRRPLNLNGLNQALNNNDEFASAVLESIPQSAVSQGILPQGALKERFQNVERVCRRVALIDENGGSVLRYALSYLQSMMVVKVDARPPPKQDEEINLAELNTFDILARARYHLEKDDLEQALRYMNLLKGEPQNVATDWLQELRIHLETVQAVNAIISYAAVQAIESM</sequence>
<organism evidence="9">
    <name type="scientific">Daphnia magna</name>
    <dbReference type="NCBI Taxonomy" id="35525"/>
    <lineage>
        <taxon>Eukaryota</taxon>
        <taxon>Metazoa</taxon>
        <taxon>Ecdysozoa</taxon>
        <taxon>Arthropoda</taxon>
        <taxon>Crustacea</taxon>
        <taxon>Branchiopoda</taxon>
        <taxon>Diplostraca</taxon>
        <taxon>Cladocera</taxon>
        <taxon>Anomopoda</taxon>
        <taxon>Daphniidae</taxon>
        <taxon>Daphnia</taxon>
    </lineage>
</organism>